<sequence>METDPGDQQDATPRWPNIGESQGAPPDRDCLSDSQLLKNNKKQQETIAAQTRLIEKISLLMDMLQRQINKLLKSESPKKRQYDSDSESSTVNETEIAKMQEDSLKVSKNADPRRAPAIFHHCQNVIRYNRIIGSSETSNHKLDNSAIESTIMLVKVIFLQMRQSY</sequence>
<organism evidence="2 3">
    <name type="scientific">Acanthoscelides obtectus</name>
    <name type="common">Bean weevil</name>
    <name type="synonym">Bruchus obtectus</name>
    <dbReference type="NCBI Taxonomy" id="200917"/>
    <lineage>
        <taxon>Eukaryota</taxon>
        <taxon>Metazoa</taxon>
        <taxon>Ecdysozoa</taxon>
        <taxon>Arthropoda</taxon>
        <taxon>Hexapoda</taxon>
        <taxon>Insecta</taxon>
        <taxon>Pterygota</taxon>
        <taxon>Neoptera</taxon>
        <taxon>Endopterygota</taxon>
        <taxon>Coleoptera</taxon>
        <taxon>Polyphaga</taxon>
        <taxon>Cucujiformia</taxon>
        <taxon>Chrysomeloidea</taxon>
        <taxon>Chrysomelidae</taxon>
        <taxon>Bruchinae</taxon>
        <taxon>Bruchini</taxon>
        <taxon>Acanthoscelides</taxon>
    </lineage>
</organism>
<name>A0A9P0Q4E3_ACAOB</name>
<feature type="region of interest" description="Disordered" evidence="1">
    <location>
        <begin position="71"/>
        <end position="102"/>
    </location>
</feature>
<proteinExistence type="predicted"/>
<dbReference type="AlphaFoldDB" id="A0A9P0Q4E3"/>
<dbReference type="Proteomes" id="UP001152888">
    <property type="component" value="Unassembled WGS sequence"/>
</dbReference>
<comment type="caution">
    <text evidence="2">The sequence shown here is derived from an EMBL/GenBank/DDBJ whole genome shotgun (WGS) entry which is preliminary data.</text>
</comment>
<evidence type="ECO:0000313" key="3">
    <source>
        <dbReference type="Proteomes" id="UP001152888"/>
    </source>
</evidence>
<feature type="region of interest" description="Disordered" evidence="1">
    <location>
        <begin position="1"/>
        <end position="33"/>
    </location>
</feature>
<accession>A0A9P0Q4E3</accession>
<protein>
    <submittedName>
        <fullName evidence="2">Uncharacterized protein</fullName>
    </submittedName>
</protein>
<gene>
    <name evidence="2" type="ORF">ACAOBT_LOCUS31114</name>
</gene>
<keyword evidence="3" id="KW-1185">Reference proteome</keyword>
<reference evidence="2" key="1">
    <citation type="submission" date="2022-03" db="EMBL/GenBank/DDBJ databases">
        <authorList>
            <person name="Sayadi A."/>
        </authorList>
    </citation>
    <scope>NUCLEOTIDE SEQUENCE</scope>
</reference>
<dbReference type="EMBL" id="CAKOFQ010007918">
    <property type="protein sequence ID" value="CAH2009778.1"/>
    <property type="molecule type" value="Genomic_DNA"/>
</dbReference>
<evidence type="ECO:0000313" key="2">
    <source>
        <dbReference type="EMBL" id="CAH2009778.1"/>
    </source>
</evidence>
<feature type="compositionally biased region" description="Basic and acidic residues" evidence="1">
    <location>
        <begin position="72"/>
        <end position="83"/>
    </location>
</feature>
<evidence type="ECO:0000256" key="1">
    <source>
        <dbReference type="SAM" id="MobiDB-lite"/>
    </source>
</evidence>